<dbReference type="InterPro" id="IPR007263">
    <property type="entry name" value="DCC1-like"/>
</dbReference>
<name>A0A0P7E4D8_9GAMM</name>
<dbReference type="Pfam" id="PF04134">
    <property type="entry name" value="DCC1-like"/>
    <property type="match status" value="1"/>
</dbReference>
<proteinExistence type="predicted"/>
<organism evidence="1 2">
    <name type="scientific">Pseudoalteromonas lipolytica</name>
    <dbReference type="NCBI Taxonomy" id="570156"/>
    <lineage>
        <taxon>Bacteria</taxon>
        <taxon>Pseudomonadati</taxon>
        <taxon>Pseudomonadota</taxon>
        <taxon>Gammaproteobacteria</taxon>
        <taxon>Alteromonadales</taxon>
        <taxon>Pseudoalteromonadaceae</taxon>
        <taxon>Pseudoalteromonas</taxon>
    </lineage>
</organism>
<gene>
    <name evidence="1" type="ORF">AOG27_06200</name>
</gene>
<evidence type="ECO:0000313" key="2">
    <source>
        <dbReference type="Proteomes" id="UP000050378"/>
    </source>
</evidence>
<dbReference type="PANTHER" id="PTHR33639:SF2">
    <property type="entry name" value="DUF393 DOMAIN-CONTAINING PROTEIN"/>
    <property type="match status" value="1"/>
</dbReference>
<evidence type="ECO:0008006" key="3">
    <source>
        <dbReference type="Google" id="ProtNLM"/>
    </source>
</evidence>
<reference evidence="1 2" key="1">
    <citation type="submission" date="2015-09" db="EMBL/GenBank/DDBJ databases">
        <title>Draft Genome Sequence of Pseudoalteromonas lipolytica UCD-48B.</title>
        <authorList>
            <person name="Krusor M."/>
            <person name="Coil D.A."/>
            <person name="Lang J.M."/>
            <person name="Eisen J.A."/>
            <person name="Alexiev A."/>
        </authorList>
    </citation>
    <scope>NUCLEOTIDE SEQUENCE [LARGE SCALE GENOMIC DNA]</scope>
    <source>
        <strain evidence="1 2">UCD-48B</strain>
    </source>
</reference>
<evidence type="ECO:0000313" key="1">
    <source>
        <dbReference type="EMBL" id="KPM84482.1"/>
    </source>
</evidence>
<dbReference type="STRING" id="570156.AOG27_06200"/>
<dbReference type="Proteomes" id="UP000050378">
    <property type="component" value="Unassembled WGS sequence"/>
</dbReference>
<dbReference type="GO" id="GO:0015035">
    <property type="term" value="F:protein-disulfide reductase activity"/>
    <property type="evidence" value="ECO:0007669"/>
    <property type="project" value="InterPro"/>
</dbReference>
<sequence>MLQTHCPVILFDGQCNLCHFCVQFIVRFDKQITFKLCPMQSDKGERLLKAHQVDDPLSSMLVIDNNQLYKQSDAVLFIATQLGFPFSSAKVFKLLPKGFRDRIYDWLGRNRYRFFGKQTQCKLLTERQKQHFL</sequence>
<protein>
    <recommendedName>
        <fullName evidence="3">Thiol-disulfide oxidoreductase</fullName>
    </recommendedName>
</protein>
<dbReference type="PATRIC" id="fig|570156.3.peg.2229"/>
<comment type="caution">
    <text evidence="1">The sequence shown here is derived from an EMBL/GenBank/DDBJ whole genome shotgun (WGS) entry which is preliminary data.</text>
</comment>
<dbReference type="PANTHER" id="PTHR33639">
    <property type="entry name" value="THIOL-DISULFIDE OXIDOREDUCTASE DCC"/>
    <property type="match status" value="1"/>
</dbReference>
<dbReference type="AlphaFoldDB" id="A0A0P7E4D8"/>
<dbReference type="EMBL" id="LJTC01000003">
    <property type="protein sequence ID" value="KPM84482.1"/>
    <property type="molecule type" value="Genomic_DNA"/>
</dbReference>
<accession>A0A0P7E4D8</accession>
<dbReference type="InterPro" id="IPR052927">
    <property type="entry name" value="DCC_oxidoreductase"/>
</dbReference>